<evidence type="ECO:0000313" key="2">
    <source>
        <dbReference type="EMBL" id="SUC10045.1"/>
    </source>
</evidence>
<feature type="transmembrane region" description="Helical" evidence="1">
    <location>
        <begin position="58"/>
        <end position="77"/>
    </location>
</feature>
<protein>
    <submittedName>
        <fullName evidence="2">Putative transmembrane protein</fullName>
    </submittedName>
</protein>
<keyword evidence="1" id="KW-1133">Transmembrane helix</keyword>
<gene>
    <name evidence="2" type="ORF">NCTC11621_01085</name>
</gene>
<dbReference type="AlphaFoldDB" id="A0A379EUG9"/>
<reference evidence="2 3" key="1">
    <citation type="submission" date="2018-06" db="EMBL/GenBank/DDBJ databases">
        <authorList>
            <consortium name="Pathogen Informatics"/>
            <person name="Doyle S."/>
        </authorList>
    </citation>
    <scope>NUCLEOTIDE SEQUENCE [LARGE SCALE GENOMIC DNA]</scope>
    <source>
        <strain evidence="2 3">NCTC11621</strain>
    </source>
</reference>
<dbReference type="InterPro" id="IPR007404">
    <property type="entry name" value="YdjM-like"/>
</dbReference>
<proteinExistence type="predicted"/>
<sequence>MDSLTQFVLGSAIQGVGMGKYQGRKSLVYGGLLGTLPDLDVFIRYADPISSMTYHRGFSHSIFLLTALAFLITWITFKRKSHLPFTFRRLFLTLTLVLITHPIIDAMTVYGTQLFWPLPFEPITFSTVFVIDPIYTLPLVFTCIWAYCKKLDSRSVTAMSIALLFGCIYFTIGFLGRSYHEQRVENMLTQQGIEVDKVLATPTPFNTVLWRVLAIDKQGNLYDAISGWLDNGSPEFIKIPLNLELKANIIADSPQLQRLEWFSGHWIHYEQIEDQLIASDTRMGLAGQFNFRFVVAEKQNQEWKAILPIQYPTATYHINKTILVKFWQRIWSDDEPLPLEDWARL</sequence>
<dbReference type="Proteomes" id="UP000254704">
    <property type="component" value="Unassembled WGS sequence"/>
</dbReference>
<dbReference type="PANTHER" id="PTHR40031">
    <property type="entry name" value="HYPOTHETICAL MEMBRANE SPANNING PROTEIN"/>
    <property type="match status" value="1"/>
</dbReference>
<dbReference type="EMBL" id="UGTV01000015">
    <property type="protein sequence ID" value="SUC10045.1"/>
    <property type="molecule type" value="Genomic_DNA"/>
</dbReference>
<dbReference type="RefSeq" id="WP_115322857.1">
    <property type="nucleotide sequence ID" value="NZ_UGTV01000015.1"/>
</dbReference>
<evidence type="ECO:0000313" key="3">
    <source>
        <dbReference type="Proteomes" id="UP000254704"/>
    </source>
</evidence>
<feature type="transmembrane region" description="Helical" evidence="1">
    <location>
        <begin position="155"/>
        <end position="176"/>
    </location>
</feature>
<keyword evidence="1 2" id="KW-0812">Transmembrane</keyword>
<dbReference type="PANTHER" id="PTHR40031:SF1">
    <property type="entry name" value="MEMBRANE-BOUND METAL-DEPENDENT HYDROLASE"/>
    <property type="match status" value="1"/>
</dbReference>
<feature type="transmembrane region" description="Helical" evidence="1">
    <location>
        <begin position="123"/>
        <end position="148"/>
    </location>
</feature>
<evidence type="ECO:0000256" key="1">
    <source>
        <dbReference type="SAM" id="Phobius"/>
    </source>
</evidence>
<feature type="transmembrane region" description="Helical" evidence="1">
    <location>
        <begin position="89"/>
        <end position="111"/>
    </location>
</feature>
<accession>A0A379EUG9</accession>
<keyword evidence="1" id="KW-0472">Membrane</keyword>
<dbReference type="Pfam" id="PF04307">
    <property type="entry name" value="YdjM"/>
    <property type="match status" value="1"/>
</dbReference>
<name>A0A379EUG9_9PAST</name>
<organism evidence="2 3">
    <name type="scientific">Pasteurella canis</name>
    <dbReference type="NCBI Taxonomy" id="753"/>
    <lineage>
        <taxon>Bacteria</taxon>
        <taxon>Pseudomonadati</taxon>
        <taxon>Pseudomonadota</taxon>
        <taxon>Gammaproteobacteria</taxon>
        <taxon>Pasteurellales</taxon>
        <taxon>Pasteurellaceae</taxon>
        <taxon>Pasteurella</taxon>
    </lineage>
</organism>
<dbReference type="InterPro" id="IPR053170">
    <property type="entry name" value="Transcription_regulator"/>
</dbReference>